<dbReference type="Gene3D" id="3.40.630.30">
    <property type="match status" value="1"/>
</dbReference>
<evidence type="ECO:0000313" key="2">
    <source>
        <dbReference type="EMBL" id="RKT88051.1"/>
    </source>
</evidence>
<dbReference type="STRING" id="455193.SAMN05421805_101515"/>
<name>A0A1I4REM9_9PSEU</name>
<evidence type="ECO:0000313" key="4">
    <source>
        <dbReference type="Proteomes" id="UP000199398"/>
    </source>
</evidence>
<proteinExistence type="predicted"/>
<keyword evidence="3" id="KW-0808">Transferase</keyword>
<dbReference type="RefSeq" id="WP_093146016.1">
    <property type="nucleotide sequence ID" value="NZ_FOUP01000001.1"/>
</dbReference>
<sequence length="248" mass="26171">MLREDGASDGVVVLRQGTTTVSYAPVTGVPSMAQVLEASGPDVLAALAAELPGWQISVPEQLGRQLVLAGARMVRHAATMHRDLRREPPPPQWAGQTPQAPLRLVPCDRPASALLPAQRQAYPPGHPDSFDGSDQQLLTEMVQPLLSGRVLGPVLDFSALVVDADDQVVAGLVANDFNGTAWIGDVFRRPGAAFAGLGGLLLRRALALAAAQGWPVMGLAVTVGNTAQQRYEKLGFTTTETSMKIVVS</sequence>
<accession>A0A1I4REM9</accession>
<reference evidence="2 5" key="2">
    <citation type="submission" date="2018-10" db="EMBL/GenBank/DDBJ databases">
        <title>Sequencing the genomes of 1000 actinobacteria strains.</title>
        <authorList>
            <person name="Klenk H.-P."/>
        </authorList>
    </citation>
    <scope>NUCLEOTIDE SEQUENCE [LARGE SCALE GENOMIC DNA]</scope>
    <source>
        <strain evidence="2 5">DSM 45119</strain>
    </source>
</reference>
<dbReference type="Proteomes" id="UP000270697">
    <property type="component" value="Unassembled WGS sequence"/>
</dbReference>
<dbReference type="OrthoDB" id="3355436at2"/>
<evidence type="ECO:0000313" key="5">
    <source>
        <dbReference type="Proteomes" id="UP000270697"/>
    </source>
</evidence>
<dbReference type="PROSITE" id="PS51186">
    <property type="entry name" value="GNAT"/>
    <property type="match status" value="1"/>
</dbReference>
<dbReference type="EMBL" id="RBXX01000002">
    <property type="protein sequence ID" value="RKT88051.1"/>
    <property type="molecule type" value="Genomic_DNA"/>
</dbReference>
<gene>
    <name evidence="2" type="ORF">ATL45_6477</name>
    <name evidence="3" type="ORF">SAMN05421805_101515</name>
</gene>
<protein>
    <submittedName>
        <fullName evidence="3">Acetyltransferase (GNAT) family protein</fullName>
    </submittedName>
</protein>
<organism evidence="3 4">
    <name type="scientific">Saccharopolyspora antimicrobica</name>
    <dbReference type="NCBI Taxonomy" id="455193"/>
    <lineage>
        <taxon>Bacteria</taxon>
        <taxon>Bacillati</taxon>
        <taxon>Actinomycetota</taxon>
        <taxon>Actinomycetes</taxon>
        <taxon>Pseudonocardiales</taxon>
        <taxon>Pseudonocardiaceae</taxon>
        <taxon>Saccharopolyspora</taxon>
    </lineage>
</organism>
<dbReference type="EMBL" id="FOUP01000001">
    <property type="protein sequence ID" value="SFM50373.1"/>
    <property type="molecule type" value="Genomic_DNA"/>
</dbReference>
<dbReference type="Pfam" id="PF00583">
    <property type="entry name" value="Acetyltransf_1"/>
    <property type="match status" value="1"/>
</dbReference>
<evidence type="ECO:0000313" key="3">
    <source>
        <dbReference type="EMBL" id="SFM50373.1"/>
    </source>
</evidence>
<dbReference type="AlphaFoldDB" id="A0A1I4REM9"/>
<evidence type="ECO:0000259" key="1">
    <source>
        <dbReference type="PROSITE" id="PS51186"/>
    </source>
</evidence>
<feature type="domain" description="N-acetyltransferase" evidence="1">
    <location>
        <begin position="109"/>
        <end position="248"/>
    </location>
</feature>
<reference evidence="3 4" key="1">
    <citation type="submission" date="2016-10" db="EMBL/GenBank/DDBJ databases">
        <authorList>
            <person name="de Groot N.N."/>
        </authorList>
    </citation>
    <scope>NUCLEOTIDE SEQUENCE [LARGE SCALE GENOMIC DNA]</scope>
    <source>
        <strain evidence="3 4">CPCC 201259</strain>
    </source>
</reference>
<dbReference type="InterPro" id="IPR000182">
    <property type="entry name" value="GNAT_dom"/>
</dbReference>
<dbReference type="GO" id="GO:0016747">
    <property type="term" value="F:acyltransferase activity, transferring groups other than amino-acyl groups"/>
    <property type="evidence" value="ECO:0007669"/>
    <property type="project" value="InterPro"/>
</dbReference>
<keyword evidence="5" id="KW-1185">Reference proteome</keyword>
<dbReference type="Proteomes" id="UP000199398">
    <property type="component" value="Unassembled WGS sequence"/>
</dbReference>
<dbReference type="SUPFAM" id="SSF55729">
    <property type="entry name" value="Acyl-CoA N-acyltransferases (Nat)"/>
    <property type="match status" value="1"/>
</dbReference>
<dbReference type="InterPro" id="IPR016181">
    <property type="entry name" value="Acyl_CoA_acyltransferase"/>
</dbReference>